<feature type="chain" id="PRO_5042135607" evidence="1">
    <location>
        <begin position="20"/>
        <end position="82"/>
    </location>
</feature>
<sequence>MSHDLILVILASAIALSHAPEPPSIEELFRCLHNCQESFEMCQKCLWWNKESRGKICLYLRSLCRDRCELSFQSPPWHTNVS</sequence>
<keyword evidence="3" id="KW-1185">Reference proteome</keyword>
<dbReference type="Proteomes" id="UP001209878">
    <property type="component" value="Unassembled WGS sequence"/>
</dbReference>
<gene>
    <name evidence="2" type="ORF">NP493_915g00038</name>
</gene>
<feature type="signal peptide" evidence="1">
    <location>
        <begin position="1"/>
        <end position="19"/>
    </location>
</feature>
<protein>
    <submittedName>
        <fullName evidence="2">Uncharacterized protein</fullName>
    </submittedName>
</protein>
<evidence type="ECO:0000313" key="3">
    <source>
        <dbReference type="Proteomes" id="UP001209878"/>
    </source>
</evidence>
<organism evidence="2 3">
    <name type="scientific">Ridgeia piscesae</name>
    <name type="common">Tubeworm</name>
    <dbReference type="NCBI Taxonomy" id="27915"/>
    <lineage>
        <taxon>Eukaryota</taxon>
        <taxon>Metazoa</taxon>
        <taxon>Spiralia</taxon>
        <taxon>Lophotrochozoa</taxon>
        <taxon>Annelida</taxon>
        <taxon>Polychaeta</taxon>
        <taxon>Sedentaria</taxon>
        <taxon>Canalipalpata</taxon>
        <taxon>Sabellida</taxon>
        <taxon>Siboglinidae</taxon>
        <taxon>Ridgeia</taxon>
    </lineage>
</organism>
<reference evidence="2" key="1">
    <citation type="journal article" date="2023" name="Mol. Biol. Evol.">
        <title>Third-Generation Sequencing Reveals the Adaptive Role of the Epigenome in Three Deep-Sea Polychaetes.</title>
        <authorList>
            <person name="Perez M."/>
            <person name="Aroh O."/>
            <person name="Sun Y."/>
            <person name="Lan Y."/>
            <person name="Juniper S.K."/>
            <person name="Young C.R."/>
            <person name="Angers B."/>
            <person name="Qian P.Y."/>
        </authorList>
    </citation>
    <scope>NUCLEOTIDE SEQUENCE</scope>
    <source>
        <strain evidence="2">R07B-5</strain>
    </source>
</reference>
<dbReference type="EMBL" id="JAODUO010000915">
    <property type="protein sequence ID" value="KAK2172960.1"/>
    <property type="molecule type" value="Genomic_DNA"/>
</dbReference>
<keyword evidence="1" id="KW-0732">Signal</keyword>
<comment type="caution">
    <text evidence="2">The sequence shown here is derived from an EMBL/GenBank/DDBJ whole genome shotgun (WGS) entry which is preliminary data.</text>
</comment>
<proteinExistence type="predicted"/>
<evidence type="ECO:0000313" key="2">
    <source>
        <dbReference type="EMBL" id="KAK2172960.1"/>
    </source>
</evidence>
<evidence type="ECO:0000256" key="1">
    <source>
        <dbReference type="SAM" id="SignalP"/>
    </source>
</evidence>
<accession>A0AAD9NK39</accession>
<name>A0AAD9NK39_RIDPI</name>
<dbReference type="AlphaFoldDB" id="A0AAD9NK39"/>